<keyword evidence="2" id="KW-1133">Transmembrane helix</keyword>
<feature type="transmembrane region" description="Helical" evidence="2">
    <location>
        <begin position="143"/>
        <end position="164"/>
    </location>
</feature>
<reference evidence="4" key="1">
    <citation type="submission" date="2016-02" db="EMBL/GenBank/DDBJ databases">
        <title>Draft genome sequence of Microdochium bolleyi, a fungal endophyte of beachgrass.</title>
        <authorList>
            <consortium name="DOE Joint Genome Institute"/>
            <person name="David A.S."/>
            <person name="May G."/>
            <person name="Haridas S."/>
            <person name="Lim J."/>
            <person name="Wang M."/>
            <person name="Labutti K."/>
            <person name="Lipzen A."/>
            <person name="Barry K."/>
            <person name="Grigoriev I.V."/>
        </authorList>
    </citation>
    <scope>NUCLEOTIDE SEQUENCE [LARGE SCALE GENOMIC DNA]</scope>
    <source>
        <strain evidence="4">J235TASD1</strain>
    </source>
</reference>
<keyword evidence="4" id="KW-1185">Reference proteome</keyword>
<dbReference type="Proteomes" id="UP000070501">
    <property type="component" value="Unassembled WGS sequence"/>
</dbReference>
<feature type="region of interest" description="Disordered" evidence="1">
    <location>
        <begin position="374"/>
        <end position="395"/>
    </location>
</feature>
<evidence type="ECO:0000313" key="4">
    <source>
        <dbReference type="Proteomes" id="UP000070501"/>
    </source>
</evidence>
<dbReference type="OrthoDB" id="10645748at2759"/>
<dbReference type="AlphaFoldDB" id="A0A136JGC6"/>
<organism evidence="3 4">
    <name type="scientific">Microdochium bolleyi</name>
    <dbReference type="NCBI Taxonomy" id="196109"/>
    <lineage>
        <taxon>Eukaryota</taxon>
        <taxon>Fungi</taxon>
        <taxon>Dikarya</taxon>
        <taxon>Ascomycota</taxon>
        <taxon>Pezizomycotina</taxon>
        <taxon>Sordariomycetes</taxon>
        <taxon>Xylariomycetidae</taxon>
        <taxon>Xylariales</taxon>
        <taxon>Microdochiaceae</taxon>
        <taxon>Microdochium</taxon>
    </lineage>
</organism>
<dbReference type="EMBL" id="KQ964246">
    <property type="protein sequence ID" value="KXJ96166.1"/>
    <property type="molecule type" value="Genomic_DNA"/>
</dbReference>
<accession>A0A136JGC6</accession>
<name>A0A136JGC6_9PEZI</name>
<keyword evidence="2" id="KW-0812">Transmembrane</keyword>
<dbReference type="InParanoid" id="A0A136JGC6"/>
<proteinExistence type="predicted"/>
<protein>
    <submittedName>
        <fullName evidence="3">Uncharacterized protein</fullName>
    </submittedName>
</protein>
<evidence type="ECO:0000256" key="1">
    <source>
        <dbReference type="SAM" id="MobiDB-lite"/>
    </source>
</evidence>
<keyword evidence="2" id="KW-0472">Membrane</keyword>
<gene>
    <name evidence="3" type="ORF">Micbo1qcDRAFT_201483</name>
</gene>
<feature type="transmembrane region" description="Helical" evidence="2">
    <location>
        <begin position="214"/>
        <end position="236"/>
    </location>
</feature>
<feature type="transmembrane region" description="Helical" evidence="2">
    <location>
        <begin position="52"/>
        <end position="71"/>
    </location>
</feature>
<evidence type="ECO:0000313" key="3">
    <source>
        <dbReference type="EMBL" id="KXJ96166.1"/>
    </source>
</evidence>
<feature type="transmembrane region" description="Helical" evidence="2">
    <location>
        <begin position="83"/>
        <end position="116"/>
    </location>
</feature>
<feature type="transmembrane region" description="Helical" evidence="2">
    <location>
        <begin position="176"/>
        <end position="194"/>
    </location>
</feature>
<feature type="transmembrane region" description="Helical" evidence="2">
    <location>
        <begin position="257"/>
        <end position="279"/>
    </location>
</feature>
<evidence type="ECO:0000256" key="2">
    <source>
        <dbReference type="SAM" id="Phobius"/>
    </source>
</evidence>
<sequence length="395" mass="42486">MASWFYTGHAAMAGITAVTTLSLGIANAVVLKKNGNTVGDARNGFKSVTGPLLMLFTGTTLLLAEAAYALAGPYRTQAAATTLTVLSVLGSLGVRMALAALWGAIMTVGISVLSLWRPAVAPAPVVPGAKMTTMDSMKKYQKVMSLVVAVETFLAFVLAACVLARIADLRRVATGVVQGLTMTFDVILVLAYVWTLWPPIAIMKHTKGQQAPWTIPACLIAAAVLAWVQVIVGLAFDAVLIRSVSGQALSPERLMNLDFAITAITYSLSLIALTILFAAGVQTATPHGLWRTMAATPNPNNGYDHYRGQGISHNYQYAGMAADGSRTTYYMNPHDQQQQPVEMMVPHQQKPQEMHAGQHNHYGLQNRPEYELAHNPGRYEHGQVPQPVNHREVGA</sequence>